<gene>
    <name evidence="2" type="ORF">D3272_08760</name>
</gene>
<dbReference type="EMBL" id="QYBC01000006">
    <property type="protein sequence ID" value="RYB05673.1"/>
    <property type="molecule type" value="Genomic_DNA"/>
</dbReference>
<reference evidence="2 3" key="2">
    <citation type="submission" date="2019-02" db="EMBL/GenBank/DDBJ databases">
        <title>'Lichenibacterium ramalinii' gen. nov. sp. nov., 'Lichenibacterium minor' gen. nov. sp. nov.</title>
        <authorList>
            <person name="Pankratov T."/>
        </authorList>
    </citation>
    <scope>NUCLEOTIDE SEQUENCE [LARGE SCALE GENOMIC DNA]</scope>
    <source>
        <strain evidence="2 3">RmlP001</strain>
    </source>
</reference>
<dbReference type="Proteomes" id="UP000289411">
    <property type="component" value="Unassembled WGS sequence"/>
</dbReference>
<dbReference type="InterPro" id="IPR010865">
    <property type="entry name" value="DUF1499"/>
</dbReference>
<accession>A0A4Q2REQ2</accession>
<protein>
    <submittedName>
        <fullName evidence="2">DUF1499 domain-containing protein</fullName>
    </submittedName>
</protein>
<keyword evidence="1" id="KW-0812">Transmembrane</keyword>
<feature type="transmembrane region" description="Helical" evidence="1">
    <location>
        <begin position="97"/>
        <end position="118"/>
    </location>
</feature>
<keyword evidence="1" id="KW-0472">Membrane</keyword>
<dbReference type="OrthoDB" id="1523552at2"/>
<name>A0A4Q2REQ2_9HYPH</name>
<evidence type="ECO:0000256" key="1">
    <source>
        <dbReference type="SAM" id="Phobius"/>
    </source>
</evidence>
<proteinExistence type="predicted"/>
<dbReference type="RefSeq" id="WP_129218779.1">
    <property type="nucleotide sequence ID" value="NZ_QYBC01000006.1"/>
</dbReference>
<sequence length="271" mass="27988">MPALRRPAAAATRPVPRRRLPPEPFAAAADRSRACAVFGAVLATIAVAMGRSGVGDPRGALAVLGFGLALALLAAALALWSAVVIWRTGRRGTARALSALALSALVLAYPAYLAGLALRLPAVGDVSTDPAAPPTFSAAPGVVAARGGTVHPELPAEAREAARRAYPTLQPLLLDVPEDEAYRLALHAVTARGWRVLDAMPPKGKFGTGHIDAVAPTRVMALPDDVAIRIRAAEGQTRVDIRSASRFGRSDGGSNAARIQSLSDELLDAAS</sequence>
<feature type="transmembrane region" description="Helical" evidence="1">
    <location>
        <begin position="60"/>
        <end position="85"/>
    </location>
</feature>
<comment type="caution">
    <text evidence="2">The sequence shown here is derived from an EMBL/GenBank/DDBJ whole genome shotgun (WGS) entry which is preliminary data.</text>
</comment>
<evidence type="ECO:0000313" key="2">
    <source>
        <dbReference type="EMBL" id="RYB05673.1"/>
    </source>
</evidence>
<dbReference type="AlphaFoldDB" id="A0A4Q2REQ2"/>
<reference evidence="2 3" key="1">
    <citation type="submission" date="2018-09" db="EMBL/GenBank/DDBJ databases">
        <authorList>
            <person name="Grouzdev D.S."/>
            <person name="Krutkina M.S."/>
        </authorList>
    </citation>
    <scope>NUCLEOTIDE SEQUENCE [LARGE SCALE GENOMIC DNA]</scope>
    <source>
        <strain evidence="2 3">RmlP001</strain>
    </source>
</reference>
<keyword evidence="1" id="KW-1133">Transmembrane helix</keyword>
<dbReference type="Pfam" id="PF07386">
    <property type="entry name" value="DUF1499"/>
    <property type="match status" value="1"/>
</dbReference>
<evidence type="ECO:0000313" key="3">
    <source>
        <dbReference type="Proteomes" id="UP000289411"/>
    </source>
</evidence>
<keyword evidence="3" id="KW-1185">Reference proteome</keyword>
<organism evidence="2 3">
    <name type="scientific">Lichenibacterium ramalinae</name>
    <dbReference type="NCBI Taxonomy" id="2316527"/>
    <lineage>
        <taxon>Bacteria</taxon>
        <taxon>Pseudomonadati</taxon>
        <taxon>Pseudomonadota</taxon>
        <taxon>Alphaproteobacteria</taxon>
        <taxon>Hyphomicrobiales</taxon>
        <taxon>Lichenihabitantaceae</taxon>
        <taxon>Lichenibacterium</taxon>
    </lineage>
</organism>